<keyword evidence="5" id="KW-1185">Reference proteome</keyword>
<dbReference type="RefSeq" id="WP_089907487.1">
    <property type="nucleotide sequence ID" value="NZ_FOBB01000001.1"/>
</dbReference>
<gene>
    <name evidence="4" type="ORF">SAMN04488505_1011237</name>
</gene>
<proteinExistence type="inferred from homology"/>
<dbReference type="GO" id="GO:0016491">
    <property type="term" value="F:oxidoreductase activity"/>
    <property type="evidence" value="ECO:0007669"/>
    <property type="project" value="UniProtKB-KW"/>
</dbReference>
<accession>A0A1H7LDB1</accession>
<dbReference type="PRINTS" id="PR00081">
    <property type="entry name" value="GDHRDH"/>
</dbReference>
<dbReference type="Proteomes" id="UP000198984">
    <property type="component" value="Unassembled WGS sequence"/>
</dbReference>
<dbReference type="SUPFAM" id="SSF51735">
    <property type="entry name" value="NAD(P)-binding Rossmann-fold domains"/>
    <property type="match status" value="1"/>
</dbReference>
<keyword evidence="2" id="KW-0560">Oxidoreductase</keyword>
<dbReference type="InterPro" id="IPR036291">
    <property type="entry name" value="NAD(P)-bd_dom_sf"/>
</dbReference>
<dbReference type="OrthoDB" id="9808814at2"/>
<name>A0A1H7LDB1_9BACT</name>
<evidence type="ECO:0000313" key="5">
    <source>
        <dbReference type="Proteomes" id="UP000198984"/>
    </source>
</evidence>
<dbReference type="GO" id="GO:0016020">
    <property type="term" value="C:membrane"/>
    <property type="evidence" value="ECO:0007669"/>
    <property type="project" value="TreeGrafter"/>
</dbReference>
<dbReference type="PIRSF" id="PIRSF000126">
    <property type="entry name" value="11-beta-HSD1"/>
    <property type="match status" value="1"/>
</dbReference>
<reference evidence="4 5" key="1">
    <citation type="submission" date="2016-10" db="EMBL/GenBank/DDBJ databases">
        <authorList>
            <person name="de Groot N.N."/>
        </authorList>
    </citation>
    <scope>NUCLEOTIDE SEQUENCE [LARGE SCALE GENOMIC DNA]</scope>
    <source>
        <strain evidence="4 5">DSM 21039</strain>
    </source>
</reference>
<dbReference type="STRING" id="573321.SAMN04488505_1011237"/>
<evidence type="ECO:0008006" key="6">
    <source>
        <dbReference type="Google" id="ProtNLM"/>
    </source>
</evidence>
<dbReference type="InterPro" id="IPR020904">
    <property type="entry name" value="Sc_DH/Rdtase_CS"/>
</dbReference>
<evidence type="ECO:0000313" key="4">
    <source>
        <dbReference type="EMBL" id="SEK96942.1"/>
    </source>
</evidence>
<protein>
    <recommendedName>
        <fullName evidence="6">Short-chain dehydrogenase</fullName>
    </recommendedName>
</protein>
<dbReference type="EMBL" id="FOBB01000001">
    <property type="protein sequence ID" value="SEK96942.1"/>
    <property type="molecule type" value="Genomic_DNA"/>
</dbReference>
<dbReference type="PANTHER" id="PTHR44196">
    <property type="entry name" value="DEHYDROGENASE/REDUCTASE SDR FAMILY MEMBER 7B"/>
    <property type="match status" value="1"/>
</dbReference>
<comment type="similarity">
    <text evidence="1 3">Belongs to the short-chain dehydrogenases/reductases (SDR) family.</text>
</comment>
<evidence type="ECO:0000256" key="1">
    <source>
        <dbReference type="ARBA" id="ARBA00006484"/>
    </source>
</evidence>
<dbReference type="PRINTS" id="PR00080">
    <property type="entry name" value="SDRFAMILY"/>
</dbReference>
<dbReference type="Gene3D" id="3.40.50.720">
    <property type="entry name" value="NAD(P)-binding Rossmann-like Domain"/>
    <property type="match status" value="1"/>
</dbReference>
<dbReference type="PANTHER" id="PTHR44196:SF2">
    <property type="entry name" value="SHORT-CHAIN DEHYDROGENASE-RELATED"/>
    <property type="match status" value="1"/>
</dbReference>
<dbReference type="Pfam" id="PF00106">
    <property type="entry name" value="adh_short"/>
    <property type="match status" value="1"/>
</dbReference>
<dbReference type="AlphaFoldDB" id="A0A1H7LDB1"/>
<organism evidence="4 5">
    <name type="scientific">Chitinophaga rupis</name>
    <dbReference type="NCBI Taxonomy" id="573321"/>
    <lineage>
        <taxon>Bacteria</taxon>
        <taxon>Pseudomonadati</taxon>
        <taxon>Bacteroidota</taxon>
        <taxon>Chitinophagia</taxon>
        <taxon>Chitinophagales</taxon>
        <taxon>Chitinophagaceae</taxon>
        <taxon>Chitinophaga</taxon>
    </lineage>
</organism>
<sequence length="267" mass="29157">MDYTLITGASDGIGEAAARKFATKKHNLVLVARNESKLQQLCNDLTKSQGIKAAFIVADLSQANAPIHIYEECKKRNLRIDVLINNAGVGSSGEFSGNNLKTELDIIQINCASLTALTHLFLQDMKQRNTGTIINIGSIIAFVASPYMSVYAASKHFVKIFSYSLAEECKLYNVHVMFFCPGLTTSNFMNTPANNNDWGKALTSGANAQTPNQVAGELSMAFDKKKAFHVSGSKNRGMVALSGLFPLRTIARIFAKQKQKQMSLIPQ</sequence>
<dbReference type="InterPro" id="IPR002347">
    <property type="entry name" value="SDR_fam"/>
</dbReference>
<evidence type="ECO:0000256" key="3">
    <source>
        <dbReference type="RuleBase" id="RU000363"/>
    </source>
</evidence>
<dbReference type="PROSITE" id="PS00061">
    <property type="entry name" value="ADH_SHORT"/>
    <property type="match status" value="1"/>
</dbReference>
<evidence type="ECO:0000256" key="2">
    <source>
        <dbReference type="ARBA" id="ARBA00023002"/>
    </source>
</evidence>